<dbReference type="InterPro" id="IPR017665">
    <property type="entry name" value="Guanylate_kinase"/>
</dbReference>
<dbReference type="RefSeq" id="WP_330197442.1">
    <property type="nucleotide sequence ID" value="NZ_JAZDRP010000001.1"/>
</dbReference>
<organism evidence="12 13">
    <name type="scientific">Hyphobacterium lacteum</name>
    <dbReference type="NCBI Taxonomy" id="3116575"/>
    <lineage>
        <taxon>Bacteria</taxon>
        <taxon>Pseudomonadati</taxon>
        <taxon>Pseudomonadota</taxon>
        <taxon>Alphaproteobacteria</taxon>
        <taxon>Maricaulales</taxon>
        <taxon>Maricaulaceae</taxon>
        <taxon>Hyphobacterium</taxon>
    </lineage>
</organism>
<feature type="region of interest" description="Disordered" evidence="10">
    <location>
        <begin position="1"/>
        <end position="28"/>
    </location>
</feature>
<keyword evidence="5 9" id="KW-0547">Nucleotide-binding</keyword>
<keyword evidence="6 9" id="KW-0418">Kinase</keyword>
<keyword evidence="7 9" id="KW-0067">ATP-binding</keyword>
<reference evidence="12 13" key="1">
    <citation type="submission" date="2024-01" db="EMBL/GenBank/DDBJ databases">
        <title>Hyphobacterium bacterium isolated from marine sediment.</title>
        <authorList>
            <person name="Zhao S."/>
        </authorList>
    </citation>
    <scope>NUCLEOTIDE SEQUENCE [LARGE SCALE GENOMIC DNA]</scope>
    <source>
        <strain evidence="13">HN65</strain>
    </source>
</reference>
<dbReference type="InterPro" id="IPR020590">
    <property type="entry name" value="Guanylate_kinase_CS"/>
</dbReference>
<accession>A0ABU7LN74</accession>
<evidence type="ECO:0000313" key="13">
    <source>
        <dbReference type="Proteomes" id="UP001354971"/>
    </source>
</evidence>
<dbReference type="NCBIfam" id="TIGR03263">
    <property type="entry name" value="guanyl_kin"/>
    <property type="match status" value="1"/>
</dbReference>
<dbReference type="CDD" id="cd00071">
    <property type="entry name" value="GMPK"/>
    <property type="match status" value="1"/>
</dbReference>
<dbReference type="PROSITE" id="PS00856">
    <property type="entry name" value="GUANYLATE_KINASE_1"/>
    <property type="match status" value="1"/>
</dbReference>
<dbReference type="PROSITE" id="PS50052">
    <property type="entry name" value="GUANYLATE_KINASE_2"/>
    <property type="match status" value="1"/>
</dbReference>
<evidence type="ECO:0000256" key="2">
    <source>
        <dbReference type="ARBA" id="ARBA00012961"/>
    </source>
</evidence>
<comment type="subcellular location">
    <subcellularLocation>
        <location evidence="9">Cytoplasm</location>
    </subcellularLocation>
</comment>
<evidence type="ECO:0000259" key="11">
    <source>
        <dbReference type="PROSITE" id="PS50052"/>
    </source>
</evidence>
<comment type="similarity">
    <text evidence="1 9">Belongs to the guanylate kinase family.</text>
</comment>
<dbReference type="EMBL" id="JAZDRP010000001">
    <property type="protein sequence ID" value="MEE2524774.1"/>
    <property type="molecule type" value="Genomic_DNA"/>
</dbReference>
<evidence type="ECO:0000256" key="3">
    <source>
        <dbReference type="ARBA" id="ARBA00016296"/>
    </source>
</evidence>
<dbReference type="PANTHER" id="PTHR23117">
    <property type="entry name" value="GUANYLATE KINASE-RELATED"/>
    <property type="match status" value="1"/>
</dbReference>
<proteinExistence type="inferred from homology"/>
<protein>
    <recommendedName>
        <fullName evidence="3 9">Guanylate kinase</fullName>
        <ecNumber evidence="2 9">2.7.4.8</ecNumber>
    </recommendedName>
    <alternativeName>
        <fullName evidence="8 9">GMP kinase</fullName>
    </alternativeName>
</protein>
<name>A0ABU7LN74_9PROT</name>
<dbReference type="EC" id="2.7.4.8" evidence="2 9"/>
<dbReference type="Proteomes" id="UP001354971">
    <property type="component" value="Unassembled WGS sequence"/>
</dbReference>
<dbReference type="PANTHER" id="PTHR23117:SF13">
    <property type="entry name" value="GUANYLATE KINASE"/>
    <property type="match status" value="1"/>
</dbReference>
<evidence type="ECO:0000256" key="1">
    <source>
        <dbReference type="ARBA" id="ARBA00005790"/>
    </source>
</evidence>
<dbReference type="GO" id="GO:0004385">
    <property type="term" value="F:GMP kinase activity"/>
    <property type="evidence" value="ECO:0007669"/>
    <property type="project" value="UniProtKB-EC"/>
</dbReference>
<sequence>MSNDRPKAPRHRGGRRGMMLVLSSPSGAGKTTLSKRLIMHHPDVVLSVSSTTRAPRPGEVDGQDYFFVDHAEFERQIAANEFFEHAKVFDQYYGTPKSPVEEALADGRDVVFDIDWQGAQQLAEQAPRDVVRIFILPPSMKLLEDRLRKRGQDSEDVINGRMERSEDEVSHWEEYDYVIVNEDFSGALDELEQILRAERLKRQRRPWLRRFVDELMNERR</sequence>
<dbReference type="Gene3D" id="3.30.63.10">
    <property type="entry name" value="Guanylate Kinase phosphate binding domain"/>
    <property type="match status" value="1"/>
</dbReference>
<evidence type="ECO:0000256" key="8">
    <source>
        <dbReference type="ARBA" id="ARBA00030128"/>
    </source>
</evidence>
<evidence type="ECO:0000256" key="10">
    <source>
        <dbReference type="SAM" id="MobiDB-lite"/>
    </source>
</evidence>
<keyword evidence="13" id="KW-1185">Reference proteome</keyword>
<dbReference type="InterPro" id="IPR008145">
    <property type="entry name" value="GK/Ca_channel_bsu"/>
</dbReference>
<evidence type="ECO:0000256" key="6">
    <source>
        <dbReference type="ARBA" id="ARBA00022777"/>
    </source>
</evidence>
<feature type="domain" description="Guanylate kinase-like" evidence="11">
    <location>
        <begin position="17"/>
        <end position="196"/>
    </location>
</feature>
<evidence type="ECO:0000256" key="4">
    <source>
        <dbReference type="ARBA" id="ARBA00022679"/>
    </source>
</evidence>
<dbReference type="Gene3D" id="3.40.50.300">
    <property type="entry name" value="P-loop containing nucleotide triphosphate hydrolases"/>
    <property type="match status" value="1"/>
</dbReference>
<comment type="function">
    <text evidence="9">Essential for recycling GMP and indirectly, cGMP.</text>
</comment>
<comment type="catalytic activity">
    <reaction evidence="9">
        <text>GMP + ATP = GDP + ADP</text>
        <dbReference type="Rhea" id="RHEA:20780"/>
        <dbReference type="ChEBI" id="CHEBI:30616"/>
        <dbReference type="ChEBI" id="CHEBI:58115"/>
        <dbReference type="ChEBI" id="CHEBI:58189"/>
        <dbReference type="ChEBI" id="CHEBI:456216"/>
        <dbReference type="EC" id="2.7.4.8"/>
    </reaction>
</comment>
<evidence type="ECO:0000256" key="7">
    <source>
        <dbReference type="ARBA" id="ARBA00022840"/>
    </source>
</evidence>
<gene>
    <name evidence="9 12" type="primary">gmk</name>
    <name evidence="12" type="ORF">V0U79_00215</name>
</gene>
<feature type="binding site" evidence="9">
    <location>
        <begin position="24"/>
        <end position="31"/>
    </location>
    <ligand>
        <name>ATP</name>
        <dbReference type="ChEBI" id="CHEBI:30616"/>
    </ligand>
</feature>
<dbReference type="SUPFAM" id="SSF52540">
    <property type="entry name" value="P-loop containing nucleoside triphosphate hydrolases"/>
    <property type="match status" value="1"/>
</dbReference>
<evidence type="ECO:0000256" key="5">
    <source>
        <dbReference type="ARBA" id="ARBA00022741"/>
    </source>
</evidence>
<dbReference type="InterPro" id="IPR027417">
    <property type="entry name" value="P-loop_NTPase"/>
</dbReference>
<evidence type="ECO:0000313" key="12">
    <source>
        <dbReference type="EMBL" id="MEE2524774.1"/>
    </source>
</evidence>
<dbReference type="InterPro" id="IPR008144">
    <property type="entry name" value="Guanylate_kin-like_dom"/>
</dbReference>
<dbReference type="SMART" id="SM00072">
    <property type="entry name" value="GuKc"/>
    <property type="match status" value="1"/>
</dbReference>
<dbReference type="Pfam" id="PF00625">
    <property type="entry name" value="Guanylate_kin"/>
    <property type="match status" value="1"/>
</dbReference>
<dbReference type="HAMAP" id="MF_00328">
    <property type="entry name" value="Guanylate_kinase"/>
    <property type="match status" value="1"/>
</dbReference>
<keyword evidence="4 9" id="KW-0808">Transferase</keyword>
<comment type="caution">
    <text evidence="12">The sequence shown here is derived from an EMBL/GenBank/DDBJ whole genome shotgun (WGS) entry which is preliminary data.</text>
</comment>
<keyword evidence="9" id="KW-0963">Cytoplasm</keyword>
<evidence type="ECO:0000256" key="9">
    <source>
        <dbReference type="HAMAP-Rule" id="MF_00328"/>
    </source>
</evidence>